<dbReference type="OrthoDB" id="3266451at2759"/>
<sequence length="470" mass="54028">MLKKSQTSTNAALLLASEGNDTPDEGVLKAAKDCREHSVAALPRMNAKAATIAAQIKKLRRQQRAVAADIARLEEDVLVCDRLLAPIRRVPRDILCEIAFHALPLRPSPLRKQAPLSLSHVSSAWRDAVFSSAILWDTLFLDIQDPNTLKLLERMTQDWFSRARARLLSLFIKFGYPSRDIYLKTDIFRRFLNNLSLRIRHLGLDVYYPADLFSYLNVGVTWRWPNLQSFDFIEGKHWAADEEGDPPPPTLIFEATDNLRQVSMSYRLTSEASACRFLPWNSLTHIVLKNLVRLHYWWEIFQWCPCLQAGQFFVDNFYLWEAPEPQSQSMGRKYTHPDLEALDLVLYCYDESAIGMTVPFTFRKLKSLRINRDNGVFEQRDMNWPRSSCVNSFDSLCMLTLERGWLSRDMDYMVGILSEMVSVSELVVQSIDTDLESDNRDPMVFDAMTATNANVILPRLTILRLSFSGD</sequence>
<dbReference type="EMBL" id="JANKHO010002339">
    <property type="protein sequence ID" value="KAJ3493038.1"/>
    <property type="molecule type" value="Genomic_DNA"/>
</dbReference>
<evidence type="ECO:0000313" key="2">
    <source>
        <dbReference type="Proteomes" id="UP001148786"/>
    </source>
</evidence>
<dbReference type="AlphaFoldDB" id="A0A9W8JXE3"/>
<dbReference type="Proteomes" id="UP001148786">
    <property type="component" value="Unassembled WGS sequence"/>
</dbReference>
<reference evidence="1" key="1">
    <citation type="submission" date="2022-07" db="EMBL/GenBank/DDBJ databases">
        <title>Genome Sequence of Agrocybe chaxingu.</title>
        <authorList>
            <person name="Buettner E."/>
        </authorList>
    </citation>
    <scope>NUCLEOTIDE SEQUENCE</scope>
    <source>
        <strain evidence="1">MP-N11</strain>
    </source>
</reference>
<accession>A0A9W8JXE3</accession>
<evidence type="ECO:0000313" key="1">
    <source>
        <dbReference type="EMBL" id="KAJ3493038.1"/>
    </source>
</evidence>
<comment type="caution">
    <text evidence="1">The sequence shown here is derived from an EMBL/GenBank/DDBJ whole genome shotgun (WGS) entry which is preliminary data.</text>
</comment>
<evidence type="ECO:0008006" key="3">
    <source>
        <dbReference type="Google" id="ProtNLM"/>
    </source>
</evidence>
<protein>
    <recommendedName>
        <fullName evidence="3">F-box domain-containing protein</fullName>
    </recommendedName>
</protein>
<name>A0A9W8JXE3_9AGAR</name>
<proteinExistence type="predicted"/>
<keyword evidence="2" id="KW-1185">Reference proteome</keyword>
<gene>
    <name evidence="1" type="ORF">NLJ89_g11108</name>
</gene>
<organism evidence="1 2">
    <name type="scientific">Agrocybe chaxingu</name>
    <dbReference type="NCBI Taxonomy" id="84603"/>
    <lineage>
        <taxon>Eukaryota</taxon>
        <taxon>Fungi</taxon>
        <taxon>Dikarya</taxon>
        <taxon>Basidiomycota</taxon>
        <taxon>Agaricomycotina</taxon>
        <taxon>Agaricomycetes</taxon>
        <taxon>Agaricomycetidae</taxon>
        <taxon>Agaricales</taxon>
        <taxon>Agaricineae</taxon>
        <taxon>Strophariaceae</taxon>
        <taxon>Agrocybe</taxon>
    </lineage>
</organism>